<evidence type="ECO:0000256" key="7">
    <source>
        <dbReference type="ARBA" id="ARBA00023316"/>
    </source>
</evidence>
<keyword evidence="5 8" id="KW-0378">Hydrolase</keyword>
<reference evidence="9 10" key="1">
    <citation type="journal article" date="2013" name="BMC Genomics">
        <title>The miniature genome of a carnivorous plant Genlisea aurea contains a low number of genes and short non-coding sequences.</title>
        <authorList>
            <person name="Leushkin E.V."/>
            <person name="Sutormin R.A."/>
            <person name="Nabieva E.R."/>
            <person name="Penin A.A."/>
            <person name="Kondrashov A.S."/>
            <person name="Logacheva M.D."/>
        </authorList>
    </citation>
    <scope>NUCLEOTIDE SEQUENCE [LARGE SCALE GENOMIC DNA]</scope>
</reference>
<keyword evidence="10" id="KW-1185">Reference proteome</keyword>
<dbReference type="InterPro" id="IPR000743">
    <property type="entry name" value="Glyco_hydro_28"/>
</dbReference>
<keyword evidence="3" id="KW-0134">Cell wall</keyword>
<dbReference type="Proteomes" id="UP000015453">
    <property type="component" value="Unassembled WGS sequence"/>
</dbReference>
<dbReference type="Gene3D" id="2.160.20.10">
    <property type="entry name" value="Single-stranded right-handed beta-helix, Pectin lyase-like"/>
    <property type="match status" value="1"/>
</dbReference>
<accession>S8CE19</accession>
<feature type="non-terminal residue" evidence="9">
    <location>
        <position position="228"/>
    </location>
</feature>
<evidence type="ECO:0000256" key="4">
    <source>
        <dbReference type="ARBA" id="ARBA00022525"/>
    </source>
</evidence>
<keyword evidence="7" id="KW-0961">Cell wall biogenesis/degradation</keyword>
<dbReference type="GO" id="GO:0071555">
    <property type="term" value="P:cell wall organization"/>
    <property type="evidence" value="ECO:0007669"/>
    <property type="project" value="UniProtKB-KW"/>
</dbReference>
<feature type="non-terminal residue" evidence="9">
    <location>
        <position position="1"/>
    </location>
</feature>
<comment type="similarity">
    <text evidence="2 8">Belongs to the glycosyl hydrolase 28 family.</text>
</comment>
<gene>
    <name evidence="9" type="ORF">M569_12028</name>
</gene>
<dbReference type="InterPro" id="IPR012334">
    <property type="entry name" value="Pectin_lyas_fold"/>
</dbReference>
<keyword evidence="6 8" id="KW-0326">Glycosidase</keyword>
<evidence type="ECO:0000256" key="3">
    <source>
        <dbReference type="ARBA" id="ARBA00022512"/>
    </source>
</evidence>
<evidence type="ECO:0000256" key="2">
    <source>
        <dbReference type="ARBA" id="ARBA00008834"/>
    </source>
</evidence>
<dbReference type="EMBL" id="AUSU01005922">
    <property type="protein sequence ID" value="EPS62761.1"/>
    <property type="molecule type" value="Genomic_DNA"/>
</dbReference>
<keyword evidence="4" id="KW-0964">Secreted</keyword>
<proteinExistence type="inferred from homology"/>
<evidence type="ECO:0000313" key="10">
    <source>
        <dbReference type="Proteomes" id="UP000015453"/>
    </source>
</evidence>
<comment type="subcellular location">
    <subcellularLocation>
        <location evidence="1">Secreted</location>
        <location evidence="1">Cell wall</location>
    </subcellularLocation>
</comment>
<name>S8CE19_9LAMI</name>
<evidence type="ECO:0000256" key="6">
    <source>
        <dbReference type="ARBA" id="ARBA00023295"/>
    </source>
</evidence>
<dbReference type="Pfam" id="PF00295">
    <property type="entry name" value="Glyco_hydro_28"/>
    <property type="match status" value="1"/>
</dbReference>
<dbReference type="PANTHER" id="PTHR31375">
    <property type="match status" value="1"/>
</dbReference>
<organism evidence="9 10">
    <name type="scientific">Genlisea aurea</name>
    <dbReference type="NCBI Taxonomy" id="192259"/>
    <lineage>
        <taxon>Eukaryota</taxon>
        <taxon>Viridiplantae</taxon>
        <taxon>Streptophyta</taxon>
        <taxon>Embryophyta</taxon>
        <taxon>Tracheophyta</taxon>
        <taxon>Spermatophyta</taxon>
        <taxon>Magnoliopsida</taxon>
        <taxon>eudicotyledons</taxon>
        <taxon>Gunneridae</taxon>
        <taxon>Pentapetalae</taxon>
        <taxon>asterids</taxon>
        <taxon>lamiids</taxon>
        <taxon>Lamiales</taxon>
        <taxon>Lentibulariaceae</taxon>
        <taxon>Genlisea</taxon>
    </lineage>
</organism>
<dbReference type="GO" id="GO:0005975">
    <property type="term" value="P:carbohydrate metabolic process"/>
    <property type="evidence" value="ECO:0007669"/>
    <property type="project" value="InterPro"/>
</dbReference>
<evidence type="ECO:0000256" key="8">
    <source>
        <dbReference type="RuleBase" id="RU361169"/>
    </source>
</evidence>
<evidence type="ECO:0008006" key="11">
    <source>
        <dbReference type="Google" id="ProtNLM"/>
    </source>
</evidence>
<dbReference type="InterPro" id="IPR011050">
    <property type="entry name" value="Pectin_lyase_fold/virulence"/>
</dbReference>
<dbReference type="OrthoDB" id="187139at2759"/>
<evidence type="ECO:0000256" key="5">
    <source>
        <dbReference type="ARBA" id="ARBA00022801"/>
    </source>
</evidence>
<protein>
    <recommendedName>
        <fullName evidence="11">Polygalacturonase</fullName>
    </recommendedName>
</protein>
<dbReference type="AlphaFoldDB" id="S8CE19"/>
<comment type="caution">
    <text evidence="9">The sequence shown here is derived from an EMBL/GenBank/DDBJ whole genome shotgun (WGS) entry which is preliminary data.</text>
</comment>
<sequence length="228" mass="24314">LPTSRTISVHDFGAIGDGISDDTQAFSNAWKQACSSSQDVVLEVPNGRTYLLKPVTFAGPCNSRVTVEIGGDIIASVNLSDYVGSGESYWLLFDGVDNLVVQGGGTIDGRGSIWWQKSCRYNKSKPCKNAPTAMWFRQCNNLDVNNLKIQNSQQIHVDFDHCSGVRASYLTVTAPGTSPNTDGIHVSATNNIQISNCDIATGDDCISIVTGSQQVRANGITCGPGHGI</sequence>
<evidence type="ECO:0000256" key="1">
    <source>
        <dbReference type="ARBA" id="ARBA00004191"/>
    </source>
</evidence>
<dbReference type="SUPFAM" id="SSF51126">
    <property type="entry name" value="Pectin lyase-like"/>
    <property type="match status" value="1"/>
</dbReference>
<evidence type="ECO:0000313" key="9">
    <source>
        <dbReference type="EMBL" id="EPS62761.1"/>
    </source>
</evidence>
<dbReference type="GO" id="GO:0004650">
    <property type="term" value="F:polygalacturonase activity"/>
    <property type="evidence" value="ECO:0007669"/>
    <property type="project" value="InterPro"/>
</dbReference>